<keyword evidence="5" id="KW-0862">Zinc</keyword>
<gene>
    <name evidence="9" type="primary">VAC14_1</name>
    <name evidence="9" type="ORF">FOZ62_008858</name>
</gene>
<keyword evidence="8" id="KW-1133">Transmembrane helix</keyword>
<dbReference type="Proteomes" id="UP000574390">
    <property type="component" value="Unassembled WGS sequence"/>
</dbReference>
<keyword evidence="3" id="KW-0645">Protease</keyword>
<accession>A0A7J6S8Q5</accession>
<evidence type="ECO:0000256" key="1">
    <source>
        <dbReference type="ARBA" id="ARBA00001947"/>
    </source>
</evidence>
<evidence type="ECO:0000256" key="4">
    <source>
        <dbReference type="ARBA" id="ARBA00022801"/>
    </source>
</evidence>
<evidence type="ECO:0000313" key="10">
    <source>
        <dbReference type="Proteomes" id="UP000574390"/>
    </source>
</evidence>
<dbReference type="PANTHER" id="PTHR39188">
    <property type="entry name" value="MEMBRANE-ASSOCIATED ZINC METALLOPROTEASE M50B"/>
    <property type="match status" value="1"/>
</dbReference>
<comment type="caution">
    <text evidence="9">The sequence shown here is derived from an EMBL/GenBank/DDBJ whole genome shotgun (WGS) entry which is preliminary data.</text>
</comment>
<name>A0A7J6S8Q5_PEROL</name>
<feature type="transmembrane region" description="Helical" evidence="8">
    <location>
        <begin position="153"/>
        <end position="173"/>
    </location>
</feature>
<keyword evidence="8" id="KW-0812">Transmembrane</keyword>
<evidence type="ECO:0000256" key="2">
    <source>
        <dbReference type="ARBA" id="ARBA00007931"/>
    </source>
</evidence>
<dbReference type="GO" id="GO:0006508">
    <property type="term" value="P:proteolysis"/>
    <property type="evidence" value="ECO:0007669"/>
    <property type="project" value="UniProtKB-KW"/>
</dbReference>
<evidence type="ECO:0000256" key="6">
    <source>
        <dbReference type="ARBA" id="ARBA00023049"/>
    </source>
</evidence>
<comment type="similarity">
    <text evidence="2">Belongs to the peptidase M50B family.</text>
</comment>
<evidence type="ECO:0000256" key="8">
    <source>
        <dbReference type="SAM" id="Phobius"/>
    </source>
</evidence>
<reference evidence="9 10" key="1">
    <citation type="submission" date="2020-04" db="EMBL/GenBank/DDBJ databases">
        <title>Perkinsus olseni comparative genomics.</title>
        <authorList>
            <person name="Bogema D.R."/>
        </authorList>
    </citation>
    <scope>NUCLEOTIDE SEQUENCE [LARGE SCALE GENOMIC DNA]</scope>
    <source>
        <strain evidence="9">ATCC PRA-205</strain>
    </source>
</reference>
<protein>
    <submittedName>
        <fullName evidence="9">PtdIns(3,5)P(2) sythesis regulation factor</fullName>
    </submittedName>
</protein>
<organism evidence="9 10">
    <name type="scientific">Perkinsus olseni</name>
    <name type="common">Perkinsus atlanticus</name>
    <dbReference type="NCBI Taxonomy" id="32597"/>
    <lineage>
        <taxon>Eukaryota</taxon>
        <taxon>Sar</taxon>
        <taxon>Alveolata</taxon>
        <taxon>Perkinsozoa</taxon>
        <taxon>Perkinsea</taxon>
        <taxon>Perkinsida</taxon>
        <taxon>Perkinsidae</taxon>
        <taxon>Perkinsus</taxon>
    </lineage>
</organism>
<feature type="non-terminal residue" evidence="9">
    <location>
        <position position="278"/>
    </location>
</feature>
<keyword evidence="4" id="KW-0378">Hydrolase</keyword>
<evidence type="ECO:0000256" key="3">
    <source>
        <dbReference type="ARBA" id="ARBA00022670"/>
    </source>
</evidence>
<comment type="cofactor">
    <cofactor evidence="1">
        <name>Zn(2+)</name>
        <dbReference type="ChEBI" id="CHEBI:29105"/>
    </cofactor>
</comment>
<evidence type="ECO:0000313" key="9">
    <source>
        <dbReference type="EMBL" id="KAF4729237.1"/>
    </source>
</evidence>
<evidence type="ECO:0000256" key="5">
    <source>
        <dbReference type="ARBA" id="ARBA00022833"/>
    </source>
</evidence>
<proteinExistence type="inferred from homology"/>
<keyword evidence="8" id="KW-0472">Membrane</keyword>
<keyword evidence="6" id="KW-0482">Metalloprotease</keyword>
<dbReference type="AlphaFoldDB" id="A0A7J6S8Q5"/>
<dbReference type="GO" id="GO:0008237">
    <property type="term" value="F:metallopeptidase activity"/>
    <property type="evidence" value="ECO:0007669"/>
    <property type="project" value="UniProtKB-KW"/>
</dbReference>
<sequence>TLRMVAAAWSQRGLAACNPARRRVHSTTPGGDAAPRIWNDNKRGESMDLRRSTALAPYLPLSSAISTKVNSCGGPLGGQNQQQVRLYRSSSQYNIQHSGQQQQPSGSGNWWSKVIGVSAAGYAVMKLKGLKILIPVLKFSKAGPLLSMCVSTLAYGAVFGWQFGTGMVGLIFIHELGHALMMRRLGVPTGPMVFIPFMGASVEMRKHPSSGEPFSAILIRASRPSSLSLPRSPDSSSRPSPRLPRCPPYCCLWCCYRYHLNNRKMDPLTVAVISQVPS</sequence>
<dbReference type="PANTHER" id="PTHR39188:SF3">
    <property type="entry name" value="STAGE IV SPORULATION PROTEIN FB"/>
    <property type="match status" value="1"/>
</dbReference>
<evidence type="ECO:0000256" key="7">
    <source>
        <dbReference type="SAM" id="MobiDB-lite"/>
    </source>
</evidence>
<feature type="region of interest" description="Disordered" evidence="7">
    <location>
        <begin position="20"/>
        <end position="40"/>
    </location>
</feature>
<dbReference type="EMBL" id="JABANM010016550">
    <property type="protein sequence ID" value="KAF4729237.1"/>
    <property type="molecule type" value="Genomic_DNA"/>
</dbReference>